<evidence type="ECO:0000256" key="12">
    <source>
        <dbReference type="ARBA" id="ARBA00022692"/>
    </source>
</evidence>
<dbReference type="PANTHER" id="PTHR48053:SF168">
    <property type="entry name" value="LRR RECEPTOR-LIKE KINASE FAMILY PROTEIN"/>
    <property type="match status" value="1"/>
</dbReference>
<protein>
    <recommendedName>
        <fullName evidence="5">non-specific serine/threonine protein kinase</fullName>
        <ecNumber evidence="5">2.7.11.1</ecNumber>
    </recommendedName>
</protein>
<comment type="subcellular location">
    <subcellularLocation>
        <location evidence="3">Cell membrane</location>
    </subcellularLocation>
    <subcellularLocation>
        <location evidence="1">Membrane</location>
        <topology evidence="1">Peripheral membrane protein</topology>
    </subcellularLocation>
    <subcellularLocation>
        <location evidence="4">Membrane</location>
        <topology evidence="4">Single-pass type I membrane protein</topology>
    </subcellularLocation>
    <subcellularLocation>
        <location evidence="2">Secreted</location>
        <location evidence="2">Cell wall</location>
    </subcellularLocation>
</comment>
<evidence type="ECO:0000313" key="32">
    <source>
        <dbReference type="Proteomes" id="UP000008827"/>
    </source>
</evidence>
<evidence type="ECO:0000259" key="29">
    <source>
        <dbReference type="PROSITE" id="PS50011"/>
    </source>
</evidence>
<keyword evidence="14" id="KW-0677">Repeat</keyword>
<comment type="catalytic activity">
    <reaction evidence="25">
        <text>L-threonyl-[protein] + ATP = O-phospho-L-threonyl-[protein] + ADP + H(+)</text>
        <dbReference type="Rhea" id="RHEA:46608"/>
        <dbReference type="Rhea" id="RHEA-COMP:11060"/>
        <dbReference type="Rhea" id="RHEA-COMP:11605"/>
        <dbReference type="ChEBI" id="CHEBI:15378"/>
        <dbReference type="ChEBI" id="CHEBI:30013"/>
        <dbReference type="ChEBI" id="CHEBI:30616"/>
        <dbReference type="ChEBI" id="CHEBI:61977"/>
        <dbReference type="ChEBI" id="CHEBI:456216"/>
        <dbReference type="EC" id="2.7.11.1"/>
    </reaction>
</comment>
<evidence type="ECO:0000256" key="9">
    <source>
        <dbReference type="ARBA" id="ARBA00022553"/>
    </source>
</evidence>
<evidence type="ECO:0000256" key="16">
    <source>
        <dbReference type="ARBA" id="ARBA00022777"/>
    </source>
</evidence>
<dbReference type="EC" id="2.7.11.1" evidence="5"/>
<dbReference type="PROSITE" id="PS51450">
    <property type="entry name" value="LRR"/>
    <property type="match status" value="2"/>
</dbReference>
<evidence type="ECO:0000256" key="24">
    <source>
        <dbReference type="ARBA" id="ARBA00038043"/>
    </source>
</evidence>
<evidence type="ECO:0000256" key="23">
    <source>
        <dbReference type="ARBA" id="ARBA00023180"/>
    </source>
</evidence>
<feature type="domain" description="Protein kinase" evidence="29">
    <location>
        <begin position="807"/>
        <end position="1078"/>
    </location>
</feature>
<dbReference type="PROSITE" id="PS00107">
    <property type="entry name" value="PROTEIN_KINASE_ATP"/>
    <property type="match status" value="1"/>
</dbReference>
<dbReference type="InterPro" id="IPR032675">
    <property type="entry name" value="LRR_dom_sf"/>
</dbReference>
<reference evidence="30" key="3">
    <citation type="submission" date="2018-07" db="EMBL/GenBank/DDBJ databases">
        <title>WGS assembly of Glycine max.</title>
        <authorList>
            <person name="Schmutz J."/>
            <person name="Cannon S."/>
            <person name="Schlueter J."/>
            <person name="Ma J."/>
            <person name="Mitros T."/>
            <person name="Nelson W."/>
            <person name="Hyten D."/>
            <person name="Song Q."/>
            <person name="Thelen J."/>
            <person name="Cheng J."/>
            <person name="Xu D."/>
            <person name="Hellsten U."/>
            <person name="May G."/>
            <person name="Yu Y."/>
            <person name="Sakurai T."/>
            <person name="Umezawa T."/>
            <person name="Bhattacharyya M."/>
            <person name="Sandhu D."/>
            <person name="Valliyodan B."/>
            <person name="Lindquist E."/>
            <person name="Peto M."/>
            <person name="Grant D."/>
            <person name="Shu S."/>
            <person name="Goodstein D."/>
            <person name="Barry K."/>
            <person name="Futrell-Griggs M."/>
            <person name="Abernathy B."/>
            <person name="Du J."/>
            <person name="Tian Z."/>
            <person name="Zhu L."/>
            <person name="Gill N."/>
            <person name="Joshi T."/>
            <person name="Libault M."/>
            <person name="Sethuraman A."/>
            <person name="Zhang X."/>
            <person name="Shinozaki K."/>
            <person name="Nguyen H."/>
            <person name="Wing R."/>
            <person name="Cregan P."/>
            <person name="Specht J."/>
            <person name="Grimwood J."/>
            <person name="Rokhsar D."/>
            <person name="Stacey G."/>
            <person name="Shoemaker R."/>
            <person name="Jackson S."/>
        </authorList>
    </citation>
    <scope>NUCLEOTIDE SEQUENCE</scope>
    <source>
        <tissue evidence="30">Callus</tissue>
    </source>
</reference>
<dbReference type="FunFam" id="3.80.10.10:FF:000233">
    <property type="entry name" value="Leucine-rich repeat receptor-like protein kinase TDR"/>
    <property type="match status" value="1"/>
</dbReference>
<dbReference type="InParanoid" id="A0A0R0G9G7"/>
<evidence type="ECO:0000256" key="1">
    <source>
        <dbReference type="ARBA" id="ARBA00004170"/>
    </source>
</evidence>
<comment type="similarity">
    <text evidence="24">Belongs to the polygalacturonase-inhibiting protein family.</text>
</comment>
<evidence type="ECO:0000256" key="26">
    <source>
        <dbReference type="ARBA" id="ARBA00048679"/>
    </source>
</evidence>
<dbReference type="GO" id="GO:0005524">
    <property type="term" value="F:ATP binding"/>
    <property type="evidence" value="ECO:0007669"/>
    <property type="project" value="UniProtKB-UniRule"/>
</dbReference>
<feature type="binding site" evidence="27">
    <location>
        <position position="836"/>
    </location>
    <ligand>
        <name>ATP</name>
        <dbReference type="ChEBI" id="CHEBI:30616"/>
    </ligand>
</feature>
<dbReference type="STRING" id="3847.A0A0R0G9G7"/>
<dbReference type="Gene3D" id="3.80.10.10">
    <property type="entry name" value="Ribonuclease Inhibitor"/>
    <property type="match status" value="4"/>
</dbReference>
<dbReference type="InterPro" id="IPR051716">
    <property type="entry name" value="Plant_RL_S/T_kinase"/>
</dbReference>
<dbReference type="PROSITE" id="PS00109">
    <property type="entry name" value="PROTEIN_KINASE_TYR"/>
    <property type="match status" value="1"/>
</dbReference>
<dbReference type="SUPFAM" id="SSF56112">
    <property type="entry name" value="Protein kinase-like (PK-like)"/>
    <property type="match status" value="1"/>
</dbReference>
<dbReference type="FunCoup" id="A0A0R0G9G7">
    <property type="interactions" value="987"/>
</dbReference>
<dbReference type="FunFam" id="3.80.10.10:FF:000400">
    <property type="entry name" value="Nuclear pore complex protein NUP107"/>
    <property type="match status" value="1"/>
</dbReference>
<dbReference type="EMBL" id="CM000847">
    <property type="protein sequence ID" value="KRH14774.1"/>
    <property type="molecule type" value="Genomic_DNA"/>
</dbReference>
<dbReference type="EnsemblPlants" id="KRH14774">
    <property type="protein sequence ID" value="KRH14774"/>
    <property type="gene ID" value="GLYMA_14G048300"/>
</dbReference>
<name>A0A0R0G9G7_SOYBN</name>
<dbReference type="PANTHER" id="PTHR48053">
    <property type="entry name" value="LEUCINE RICH REPEAT FAMILY PROTEIN, EXPRESSED"/>
    <property type="match status" value="1"/>
</dbReference>
<evidence type="ECO:0000256" key="7">
    <source>
        <dbReference type="ARBA" id="ARBA00022525"/>
    </source>
</evidence>
<evidence type="ECO:0000256" key="14">
    <source>
        <dbReference type="ARBA" id="ARBA00022737"/>
    </source>
</evidence>
<dbReference type="InterPro" id="IPR008266">
    <property type="entry name" value="Tyr_kinase_AS"/>
</dbReference>
<gene>
    <name evidence="30" type="ORF">GLYMA_14G048300</name>
</gene>
<dbReference type="GO" id="GO:0009755">
    <property type="term" value="P:hormone-mediated signaling pathway"/>
    <property type="evidence" value="ECO:0000318"/>
    <property type="project" value="GO_Central"/>
</dbReference>
<dbReference type="FunFam" id="3.80.10.10:FF:000383">
    <property type="entry name" value="Leucine-rich repeat receptor protein kinase EMS1"/>
    <property type="match status" value="2"/>
</dbReference>
<reference evidence="31" key="2">
    <citation type="submission" date="2018-02" db="UniProtKB">
        <authorList>
            <consortium name="EnsemblPlants"/>
        </authorList>
    </citation>
    <scope>IDENTIFICATION</scope>
    <source>
        <strain evidence="31">Williams 82</strain>
    </source>
</reference>
<dbReference type="InterPro" id="IPR003591">
    <property type="entry name" value="Leu-rich_rpt_typical-subtyp"/>
</dbReference>
<dbReference type="GO" id="GO:0005886">
    <property type="term" value="C:plasma membrane"/>
    <property type="evidence" value="ECO:0000318"/>
    <property type="project" value="GO_Central"/>
</dbReference>
<keyword evidence="15 27" id="KW-0547">Nucleotide-binding</keyword>
<keyword evidence="23" id="KW-0325">Glycoprotein</keyword>
<dbReference type="SUPFAM" id="SSF52047">
    <property type="entry name" value="RNI-like"/>
    <property type="match status" value="1"/>
</dbReference>
<dbReference type="SMART" id="SM00369">
    <property type="entry name" value="LRR_TYP"/>
    <property type="match status" value="9"/>
</dbReference>
<keyword evidence="9" id="KW-0597">Phosphoprotein</keyword>
<keyword evidence="11" id="KW-0808">Transferase</keyword>
<keyword evidence="17" id="KW-0611">Plant defense</keyword>
<keyword evidence="8" id="KW-0723">Serine/threonine-protein kinase</keyword>
<dbReference type="AlphaFoldDB" id="A0A0R0G9G7"/>
<evidence type="ECO:0000256" key="21">
    <source>
        <dbReference type="ARBA" id="ARBA00023157"/>
    </source>
</evidence>
<evidence type="ECO:0000256" key="4">
    <source>
        <dbReference type="ARBA" id="ARBA00004479"/>
    </source>
</evidence>
<keyword evidence="7" id="KW-0964">Secreted</keyword>
<proteinExistence type="inferred from homology"/>
<evidence type="ECO:0000256" key="20">
    <source>
        <dbReference type="ARBA" id="ARBA00023136"/>
    </source>
</evidence>
<dbReference type="OMA" id="DQFAADY"/>
<dbReference type="GO" id="GO:0006952">
    <property type="term" value="P:defense response"/>
    <property type="evidence" value="ECO:0007669"/>
    <property type="project" value="UniProtKB-KW"/>
</dbReference>
<dbReference type="Pfam" id="PF00069">
    <property type="entry name" value="Pkinase"/>
    <property type="match status" value="1"/>
</dbReference>
<keyword evidence="10" id="KW-0433">Leucine-rich repeat</keyword>
<dbReference type="InterPro" id="IPR000719">
    <property type="entry name" value="Prot_kinase_dom"/>
</dbReference>
<feature type="transmembrane region" description="Helical" evidence="28">
    <location>
        <begin position="739"/>
        <end position="764"/>
    </location>
</feature>
<evidence type="ECO:0000256" key="3">
    <source>
        <dbReference type="ARBA" id="ARBA00004236"/>
    </source>
</evidence>
<keyword evidence="32" id="KW-1185">Reference proteome</keyword>
<keyword evidence="6" id="KW-0134">Cell wall</keyword>
<keyword evidence="21" id="KW-1015">Disulfide bond</keyword>
<keyword evidence="16" id="KW-0418">Kinase</keyword>
<dbReference type="InterPro" id="IPR001611">
    <property type="entry name" value="Leu-rich_rpt"/>
</dbReference>
<evidence type="ECO:0000256" key="22">
    <source>
        <dbReference type="ARBA" id="ARBA00023170"/>
    </source>
</evidence>
<evidence type="ECO:0000256" key="6">
    <source>
        <dbReference type="ARBA" id="ARBA00022512"/>
    </source>
</evidence>
<dbReference type="FunFam" id="3.30.200.20:FF:000309">
    <property type="entry name" value="Leucine-rich repeat receptor protein kinase MSP1"/>
    <property type="match status" value="1"/>
</dbReference>
<evidence type="ECO:0000256" key="15">
    <source>
        <dbReference type="ARBA" id="ARBA00022741"/>
    </source>
</evidence>
<evidence type="ECO:0000256" key="27">
    <source>
        <dbReference type="PROSITE-ProRule" id="PRU10141"/>
    </source>
</evidence>
<evidence type="ECO:0000256" key="17">
    <source>
        <dbReference type="ARBA" id="ARBA00022821"/>
    </source>
</evidence>
<organism evidence="30">
    <name type="scientific">Glycine max</name>
    <name type="common">Soybean</name>
    <name type="synonym">Glycine hispida</name>
    <dbReference type="NCBI Taxonomy" id="3847"/>
    <lineage>
        <taxon>Eukaryota</taxon>
        <taxon>Viridiplantae</taxon>
        <taxon>Streptophyta</taxon>
        <taxon>Embryophyta</taxon>
        <taxon>Tracheophyta</taxon>
        <taxon>Spermatophyta</taxon>
        <taxon>Magnoliopsida</taxon>
        <taxon>eudicotyledons</taxon>
        <taxon>Gunneridae</taxon>
        <taxon>Pentapetalae</taxon>
        <taxon>rosids</taxon>
        <taxon>fabids</taxon>
        <taxon>Fabales</taxon>
        <taxon>Fabaceae</taxon>
        <taxon>Papilionoideae</taxon>
        <taxon>50 kb inversion clade</taxon>
        <taxon>NPAAA clade</taxon>
        <taxon>indigoferoid/millettioid clade</taxon>
        <taxon>Phaseoleae</taxon>
        <taxon>Glycine</taxon>
        <taxon>Glycine subgen. Soja</taxon>
    </lineage>
</organism>
<dbReference type="Gene3D" id="1.10.510.10">
    <property type="entry name" value="Transferase(Phosphotransferase) domain 1"/>
    <property type="match status" value="1"/>
</dbReference>
<evidence type="ECO:0000256" key="18">
    <source>
        <dbReference type="ARBA" id="ARBA00022840"/>
    </source>
</evidence>
<evidence type="ECO:0000256" key="19">
    <source>
        <dbReference type="ARBA" id="ARBA00022989"/>
    </source>
</evidence>
<keyword evidence="19 28" id="KW-1133">Transmembrane helix</keyword>
<dbReference type="Gene3D" id="3.30.200.20">
    <property type="entry name" value="Phosphorylase Kinase, domain 1"/>
    <property type="match status" value="1"/>
</dbReference>
<dbReference type="SUPFAM" id="SSF52058">
    <property type="entry name" value="L domain-like"/>
    <property type="match status" value="1"/>
</dbReference>
<keyword evidence="18 27" id="KW-0067">ATP-binding</keyword>
<dbReference type="GO" id="GO:0009791">
    <property type="term" value="P:post-embryonic development"/>
    <property type="evidence" value="ECO:0007669"/>
    <property type="project" value="UniProtKB-ARBA"/>
</dbReference>
<dbReference type="InterPro" id="IPR011009">
    <property type="entry name" value="Kinase-like_dom_sf"/>
</dbReference>
<dbReference type="Gramene" id="KRH14774">
    <property type="protein sequence ID" value="KRH14774"/>
    <property type="gene ID" value="GLYMA_14G048300"/>
</dbReference>
<keyword evidence="20 28" id="KW-0472">Membrane</keyword>
<dbReference type="PaxDb" id="3847-GLYMA14G05280.1"/>
<reference evidence="30 31" key="1">
    <citation type="journal article" date="2010" name="Nature">
        <title>Genome sequence of the palaeopolyploid soybean.</title>
        <authorList>
            <person name="Schmutz J."/>
            <person name="Cannon S.B."/>
            <person name="Schlueter J."/>
            <person name="Ma J."/>
            <person name="Mitros T."/>
            <person name="Nelson W."/>
            <person name="Hyten D.L."/>
            <person name="Song Q."/>
            <person name="Thelen J.J."/>
            <person name="Cheng J."/>
            <person name="Xu D."/>
            <person name="Hellsten U."/>
            <person name="May G.D."/>
            <person name="Yu Y."/>
            <person name="Sakurai T."/>
            <person name="Umezawa T."/>
            <person name="Bhattacharyya M.K."/>
            <person name="Sandhu D."/>
            <person name="Valliyodan B."/>
            <person name="Lindquist E."/>
            <person name="Peto M."/>
            <person name="Grant D."/>
            <person name="Shu S."/>
            <person name="Goodstein D."/>
            <person name="Barry K."/>
            <person name="Futrell-Griggs M."/>
            <person name="Abernathy B."/>
            <person name="Du J."/>
            <person name="Tian Z."/>
            <person name="Zhu L."/>
            <person name="Gill N."/>
            <person name="Joshi T."/>
            <person name="Libault M."/>
            <person name="Sethuraman A."/>
            <person name="Zhang X.-C."/>
            <person name="Shinozaki K."/>
            <person name="Nguyen H.T."/>
            <person name="Wing R.A."/>
            <person name="Cregan P."/>
            <person name="Specht J."/>
            <person name="Grimwood J."/>
            <person name="Rokhsar D."/>
            <person name="Stacey G."/>
            <person name="Shoemaker R.C."/>
            <person name="Jackson S.A."/>
        </authorList>
    </citation>
    <scope>NUCLEOTIDE SEQUENCE</scope>
    <source>
        <strain evidence="31">cv. Williams 82</strain>
        <tissue evidence="30">Callus</tissue>
    </source>
</reference>
<evidence type="ECO:0000256" key="10">
    <source>
        <dbReference type="ARBA" id="ARBA00022614"/>
    </source>
</evidence>
<dbReference type="Pfam" id="PF00560">
    <property type="entry name" value="LRR_1"/>
    <property type="match status" value="8"/>
</dbReference>
<evidence type="ECO:0000256" key="5">
    <source>
        <dbReference type="ARBA" id="ARBA00012513"/>
    </source>
</evidence>
<dbReference type="GO" id="GO:0004674">
    <property type="term" value="F:protein serine/threonine kinase activity"/>
    <property type="evidence" value="ECO:0007669"/>
    <property type="project" value="UniProtKB-KW"/>
</dbReference>
<comment type="catalytic activity">
    <reaction evidence="26">
        <text>L-seryl-[protein] + ATP = O-phospho-L-seryl-[protein] + ADP + H(+)</text>
        <dbReference type="Rhea" id="RHEA:17989"/>
        <dbReference type="Rhea" id="RHEA-COMP:9863"/>
        <dbReference type="Rhea" id="RHEA-COMP:11604"/>
        <dbReference type="ChEBI" id="CHEBI:15378"/>
        <dbReference type="ChEBI" id="CHEBI:29999"/>
        <dbReference type="ChEBI" id="CHEBI:30616"/>
        <dbReference type="ChEBI" id="CHEBI:83421"/>
        <dbReference type="ChEBI" id="CHEBI:456216"/>
        <dbReference type="EC" id="2.7.11.1"/>
    </reaction>
</comment>
<evidence type="ECO:0000256" key="2">
    <source>
        <dbReference type="ARBA" id="ARBA00004191"/>
    </source>
</evidence>
<keyword evidence="12 28" id="KW-0812">Transmembrane</keyword>
<keyword evidence="13" id="KW-0732">Signal</keyword>
<evidence type="ECO:0000313" key="30">
    <source>
        <dbReference type="EMBL" id="KRH14774.1"/>
    </source>
</evidence>
<dbReference type="GO" id="GO:0038023">
    <property type="term" value="F:signaling receptor activity"/>
    <property type="evidence" value="ECO:0000318"/>
    <property type="project" value="GO_Central"/>
</dbReference>
<dbReference type="Pfam" id="PF13855">
    <property type="entry name" value="LRR_8"/>
    <property type="match status" value="2"/>
</dbReference>
<evidence type="ECO:0000313" key="31">
    <source>
        <dbReference type="EnsemblPlants" id="KRH14774"/>
    </source>
</evidence>
<evidence type="ECO:0000256" key="13">
    <source>
        <dbReference type="ARBA" id="ARBA00022729"/>
    </source>
</evidence>
<evidence type="ECO:0000256" key="28">
    <source>
        <dbReference type="SAM" id="Phobius"/>
    </source>
</evidence>
<dbReference type="InterPro" id="IPR017441">
    <property type="entry name" value="Protein_kinase_ATP_BS"/>
</dbReference>
<keyword evidence="22" id="KW-0675">Receptor</keyword>
<dbReference type="SMR" id="A0A0R0G9G7"/>
<evidence type="ECO:0000256" key="25">
    <source>
        <dbReference type="ARBA" id="ARBA00047899"/>
    </source>
</evidence>
<evidence type="ECO:0000256" key="8">
    <source>
        <dbReference type="ARBA" id="ARBA00022527"/>
    </source>
</evidence>
<evidence type="ECO:0000256" key="11">
    <source>
        <dbReference type="ARBA" id="ARBA00022679"/>
    </source>
</evidence>
<accession>A0A0R0G9G7</accession>
<dbReference type="Proteomes" id="UP000008827">
    <property type="component" value="Chromosome 14"/>
</dbReference>
<sequence length="1099" mass="120367">MRFVRSSNSFRADNIKHEFCARKIFEDSGNDSAFSFCHYPQTKSFRFSSFAFAAITAYEGTEASAYLSGELALITKAKLLCLHGQVVWKGIVCKESNSVTAISVTNLGLKGTLHTLNFSSFPKLLTLDISYNRFSGTIPQQIANLSRVSRLIMDDNLFNGSIPISMMKLSSLSWLNLASNKLSGYIPKEIGQLRSLKYLLLGFNNLSGTIPPTIGMLANLVELNLSSNSISGQIPSVRNLTNLESLKLSDNSLSGPIPPYIGDLVNLIVFEIDQNNISGLIPSSIGNLTKLVNMSIGTNMISGSIPTSIGNLVNLMILDLCQNNISGTIPATFGNLTKLTYLLVFENTLHGRLPPAMNNLTNFISLQLSTNSFTGPLPQQICLGGSLDQFAADYNYFTGPVPKSLKNCSSLYRLRLDGNRLTGNISDVFGTSSRNTWLSPKQKQIGVYGIFTGPLPQQICLGGSLDQFAADYNYFTGPVPKSLKNCSSLYRLKLNYIDLSSNNFYGHISPNWAKCPGLTSLRISNNNLSGGIPPELGQAPKLQVLVLSSNHLTGKIPKELGNLTTLWKLSIGDNELSGNIPAEIGDLSRLTNLKLAANNLGGPVPKQVGELHKLLYLNLSKNEFTESIPSEFNQLQSLQDLDLSRNLLNGKIPAELATLQRLETLNLSNNNLSGAIPDFKNSLANVDISNNQLEGSIPNIPAFLNAPFDALKNNKGLCGNASSLVPCDTPSHDKGKRNVIMLALLLTLGSLILVAFVVGVSLCICNRRASKGKKVEAEEERSQDHYFIWSYDGKLVYEDILEATEGFDDKYLIGEGGSASVYKAILPTEHIVAVKKLHASTNEETPALRAFTTEVKALAEIKHRNIVKSLGYCLHSRFSFLVYEFLEGGSLDKVLTDDTRATMFDWERRVKVVKGMASALYYMHHGCFPPIVHRDISSKNVLIDLDYEAHISDFGTAKILNPDSQNLTVFAGTCGYSAPELAYTMEVNEKCDVFSFGVLCLEIMMGKHPGDLISSLLSPSAMPSVSNLLLKDVLEQRLPHPEKPVVKEVILIAKITLACLSESPRFRPSMEQVYNEFVMPRSSSVNLLSMITLGQLRDN</sequence>
<dbReference type="PROSITE" id="PS50011">
    <property type="entry name" value="PROTEIN_KINASE_DOM"/>
    <property type="match status" value="1"/>
</dbReference>
<dbReference type="FunFam" id="1.10.510.10:FF:000445">
    <property type="entry name" value="MDIS1-interacting receptor like kinase 2"/>
    <property type="match status" value="1"/>
</dbReference>